<dbReference type="InterPro" id="IPR027266">
    <property type="entry name" value="TrmE/GcvT-like"/>
</dbReference>
<dbReference type="GO" id="GO:0004047">
    <property type="term" value="F:aminomethyltransferase activity"/>
    <property type="evidence" value="ECO:0007669"/>
    <property type="project" value="UniProtKB-EC"/>
</dbReference>
<dbReference type="FunFam" id="3.30.70.1400:FF:000001">
    <property type="entry name" value="Aminomethyltransferase"/>
    <property type="match status" value="1"/>
</dbReference>
<keyword evidence="4" id="KW-0808">Transferase</keyword>
<comment type="similarity">
    <text evidence="1">Belongs to the GcvT family.</text>
</comment>
<dbReference type="GO" id="GO:0006546">
    <property type="term" value="P:glycine catabolic process"/>
    <property type="evidence" value="ECO:0007669"/>
    <property type="project" value="InterPro"/>
</dbReference>
<gene>
    <name evidence="9" type="primary">GDCST</name>
    <name evidence="9" type="ORF">NPIL_360991</name>
</gene>
<dbReference type="Gene3D" id="3.30.1360.120">
    <property type="entry name" value="Probable tRNA modification gtpase trme, domain 1"/>
    <property type="match status" value="1"/>
</dbReference>
<evidence type="ECO:0000259" key="7">
    <source>
        <dbReference type="Pfam" id="PF01571"/>
    </source>
</evidence>
<dbReference type="EMBL" id="BMAW01110486">
    <property type="protein sequence ID" value="GFT43334.1"/>
    <property type="molecule type" value="Genomic_DNA"/>
</dbReference>
<dbReference type="PANTHER" id="PTHR43757">
    <property type="entry name" value="AMINOMETHYLTRANSFERASE"/>
    <property type="match status" value="1"/>
</dbReference>
<feature type="domain" description="Aminomethyltransferase C-terminal" evidence="8">
    <location>
        <begin position="419"/>
        <end position="497"/>
    </location>
</feature>
<protein>
    <recommendedName>
        <fullName evidence="2">aminomethyltransferase</fullName>
        <ecNumber evidence="2">2.1.2.10</ecNumber>
    </recommendedName>
    <alternativeName>
        <fullName evidence="5">Glycine cleavage system T protein</fullName>
    </alternativeName>
</protein>
<evidence type="ECO:0000256" key="5">
    <source>
        <dbReference type="ARBA" id="ARBA00031395"/>
    </source>
</evidence>
<dbReference type="GO" id="GO:0005739">
    <property type="term" value="C:mitochondrion"/>
    <property type="evidence" value="ECO:0007669"/>
    <property type="project" value="TreeGrafter"/>
</dbReference>
<reference evidence="9" key="1">
    <citation type="submission" date="2020-08" db="EMBL/GenBank/DDBJ databases">
        <title>Multicomponent nature underlies the extraordinary mechanical properties of spider dragline silk.</title>
        <authorList>
            <person name="Kono N."/>
            <person name="Nakamura H."/>
            <person name="Mori M."/>
            <person name="Yoshida Y."/>
            <person name="Ohtoshi R."/>
            <person name="Malay A.D."/>
            <person name="Moran D.A.P."/>
            <person name="Tomita M."/>
            <person name="Numata K."/>
            <person name="Arakawa K."/>
        </authorList>
    </citation>
    <scope>NUCLEOTIDE SEQUENCE</scope>
</reference>
<dbReference type="EC" id="2.1.2.10" evidence="2"/>
<dbReference type="Pfam" id="PF08669">
    <property type="entry name" value="GCV_T_C"/>
    <property type="match status" value="1"/>
</dbReference>
<dbReference type="Proteomes" id="UP000887013">
    <property type="component" value="Unassembled WGS sequence"/>
</dbReference>
<evidence type="ECO:0000313" key="9">
    <source>
        <dbReference type="EMBL" id="GFT43334.1"/>
    </source>
</evidence>
<dbReference type="Gene3D" id="3.30.70.1400">
    <property type="entry name" value="Aminomethyltransferase beta-barrel domains"/>
    <property type="match status" value="1"/>
</dbReference>
<dbReference type="InterPro" id="IPR028896">
    <property type="entry name" value="GcvT/YgfZ/DmdA"/>
</dbReference>
<feature type="domain" description="GCVT N-terminal" evidence="7">
    <location>
        <begin position="134"/>
        <end position="393"/>
    </location>
</feature>
<evidence type="ECO:0000256" key="4">
    <source>
        <dbReference type="ARBA" id="ARBA00022679"/>
    </source>
</evidence>
<evidence type="ECO:0000259" key="8">
    <source>
        <dbReference type="Pfam" id="PF08669"/>
    </source>
</evidence>
<dbReference type="AlphaFoldDB" id="A0A8X6NZF4"/>
<evidence type="ECO:0000313" key="10">
    <source>
        <dbReference type="Proteomes" id="UP000887013"/>
    </source>
</evidence>
<evidence type="ECO:0000256" key="3">
    <source>
        <dbReference type="ARBA" id="ARBA00022576"/>
    </source>
</evidence>
<dbReference type="Pfam" id="PF01571">
    <property type="entry name" value="GCV_T"/>
    <property type="match status" value="1"/>
</dbReference>
<evidence type="ECO:0000256" key="6">
    <source>
        <dbReference type="ARBA" id="ARBA00047665"/>
    </source>
</evidence>
<dbReference type="GO" id="GO:0008483">
    <property type="term" value="F:transaminase activity"/>
    <property type="evidence" value="ECO:0007669"/>
    <property type="project" value="UniProtKB-KW"/>
</dbReference>
<accession>A0A8X6NZF4</accession>
<dbReference type="NCBIfam" id="TIGR00528">
    <property type="entry name" value="gcvT"/>
    <property type="match status" value="1"/>
</dbReference>
<keyword evidence="10" id="KW-1185">Reference proteome</keyword>
<evidence type="ECO:0000256" key="2">
    <source>
        <dbReference type="ARBA" id="ARBA00012616"/>
    </source>
</evidence>
<keyword evidence="3" id="KW-0032">Aminotransferase</keyword>
<comment type="caution">
    <text evidence="9">The sequence shown here is derived from an EMBL/GenBank/DDBJ whole genome shotgun (WGS) entry which is preliminary data.</text>
</comment>
<evidence type="ECO:0000256" key="1">
    <source>
        <dbReference type="ARBA" id="ARBA00008609"/>
    </source>
</evidence>
<dbReference type="InterPro" id="IPR013977">
    <property type="entry name" value="GcvT_C"/>
</dbReference>
<proteinExistence type="inferred from homology"/>
<organism evidence="9 10">
    <name type="scientific">Nephila pilipes</name>
    <name type="common">Giant wood spider</name>
    <name type="synonym">Nephila maculata</name>
    <dbReference type="NCBI Taxonomy" id="299642"/>
    <lineage>
        <taxon>Eukaryota</taxon>
        <taxon>Metazoa</taxon>
        <taxon>Ecdysozoa</taxon>
        <taxon>Arthropoda</taxon>
        <taxon>Chelicerata</taxon>
        <taxon>Arachnida</taxon>
        <taxon>Araneae</taxon>
        <taxon>Araneomorphae</taxon>
        <taxon>Entelegynae</taxon>
        <taxon>Araneoidea</taxon>
        <taxon>Nephilidae</taxon>
        <taxon>Nephila</taxon>
    </lineage>
</organism>
<dbReference type="PANTHER" id="PTHR43757:SF2">
    <property type="entry name" value="AMINOMETHYLTRANSFERASE, MITOCHONDRIAL"/>
    <property type="match status" value="1"/>
</dbReference>
<dbReference type="InterPro" id="IPR029043">
    <property type="entry name" value="GcvT/YgfZ_C"/>
</dbReference>
<dbReference type="NCBIfam" id="NF001567">
    <property type="entry name" value="PRK00389.1"/>
    <property type="match status" value="1"/>
</dbReference>
<dbReference type="OrthoDB" id="10263536at2759"/>
<dbReference type="InterPro" id="IPR006223">
    <property type="entry name" value="GcvT"/>
</dbReference>
<dbReference type="Gene3D" id="2.40.30.110">
    <property type="entry name" value="Aminomethyltransferase beta-barrel domains"/>
    <property type="match status" value="1"/>
</dbReference>
<dbReference type="SUPFAM" id="SSF103025">
    <property type="entry name" value="Folate-binding domain"/>
    <property type="match status" value="1"/>
</dbReference>
<dbReference type="FunFam" id="2.40.30.110:FF:000002">
    <property type="entry name" value="Aminomethyltransferase"/>
    <property type="match status" value="1"/>
</dbReference>
<name>A0A8X6NZF4_NEPPI</name>
<dbReference type="InterPro" id="IPR006222">
    <property type="entry name" value="GCVT_N"/>
</dbReference>
<dbReference type="GO" id="GO:0005960">
    <property type="term" value="C:glycine cleavage complex"/>
    <property type="evidence" value="ECO:0007669"/>
    <property type="project" value="InterPro"/>
</dbReference>
<comment type="catalytic activity">
    <reaction evidence="6">
        <text>N(6)-[(R)-S(8)-aminomethyldihydrolipoyl]-L-lysyl-[protein] + (6S)-5,6,7,8-tetrahydrofolate = N(6)-[(R)-dihydrolipoyl]-L-lysyl-[protein] + (6R)-5,10-methylene-5,6,7,8-tetrahydrofolate + NH4(+)</text>
        <dbReference type="Rhea" id="RHEA:16945"/>
        <dbReference type="Rhea" id="RHEA-COMP:10475"/>
        <dbReference type="Rhea" id="RHEA-COMP:10492"/>
        <dbReference type="ChEBI" id="CHEBI:15636"/>
        <dbReference type="ChEBI" id="CHEBI:28938"/>
        <dbReference type="ChEBI" id="CHEBI:57453"/>
        <dbReference type="ChEBI" id="CHEBI:83100"/>
        <dbReference type="ChEBI" id="CHEBI:83143"/>
        <dbReference type="EC" id="2.1.2.10"/>
    </reaction>
</comment>
<sequence length="512" mass="56489">MYSVSRMYKKAISVLGVSVRKSSGLFIGNAGSIALRRATPSNGGLAVAALYRPSEDCSFSTAANTCTRASQTDRSVMMTTSLMYLQRAATSCKYSTSSGLGITSNSGLIPNESLCPFLQKYRSYSDAPLKDLALHDFHAERGAKFGEFAGYRMPLYYSDLTITESHLHTRSQISVFDVSHMRQMFLKGKNCGKFLETLVVSDLQSLESDQGTLTLLTNENGGIIDDMIITKCYNDEWYIVSNAAYADKVVNIFQTKVNEWNKTNGDNVTFDAPPDKALLAFQGPKCAETLQIYVEGSLFNLPFMHSLEAYVIVNIHARINRAGYTGEDGFEMSMTSYEAKMLLEYILNNDSDIIKCAGLGARDTLRLEAGLCLSGTDFNESITPIEASLAWTIGERRRKEGGFPGADIILRQLQEKPKKKRVGFISSGGACPRSGEKIFDSDGKEIGYITSGCPSPCLKQNIGMGYIHSDYAKIGTPVEFRMHNKKVTGTVSKMPFVPHKYKQDNKPEKQKA</sequence>
<dbReference type="Gene3D" id="4.10.1250.10">
    <property type="entry name" value="Aminomethyltransferase fragment"/>
    <property type="match status" value="1"/>
</dbReference>
<dbReference type="SUPFAM" id="SSF101790">
    <property type="entry name" value="Aminomethyltransferase beta-barrel domain"/>
    <property type="match status" value="1"/>
</dbReference>